<dbReference type="AlphaFoldDB" id="A0A1L0CPM3"/>
<evidence type="ECO:0000313" key="3">
    <source>
        <dbReference type="EMBL" id="SGZ40925.1"/>
    </source>
</evidence>
<dbReference type="GO" id="GO:0006904">
    <property type="term" value="P:vesicle docking involved in exocytosis"/>
    <property type="evidence" value="ECO:0007669"/>
    <property type="project" value="EnsemblFungi"/>
</dbReference>
<dbReference type="InterPro" id="IPR027482">
    <property type="entry name" value="Sec1-like_dom2"/>
</dbReference>
<dbReference type="Gene3D" id="3.40.50.2060">
    <property type="match status" value="1"/>
</dbReference>
<dbReference type="PIRSF" id="PIRSF005715">
    <property type="entry name" value="VPS45_Sec1"/>
    <property type="match status" value="1"/>
</dbReference>
<evidence type="ECO:0000256" key="2">
    <source>
        <dbReference type="SAM" id="MobiDB-lite"/>
    </source>
</evidence>
<reference evidence="4" key="1">
    <citation type="submission" date="2016-11" db="EMBL/GenBank/DDBJ databases">
        <authorList>
            <person name="Guldener U."/>
        </authorList>
    </citation>
    <scope>NUCLEOTIDE SEQUENCE [LARGE SCALE GENOMIC DNA]</scope>
</reference>
<dbReference type="SUPFAM" id="SSF56815">
    <property type="entry name" value="Sec1/munc18-like (SM) proteins"/>
    <property type="match status" value="1"/>
</dbReference>
<dbReference type="Gene3D" id="3.40.50.1910">
    <property type="match status" value="2"/>
</dbReference>
<feature type="compositionally biased region" description="Basic residues" evidence="2">
    <location>
        <begin position="740"/>
        <end position="752"/>
    </location>
</feature>
<dbReference type="InterPro" id="IPR036045">
    <property type="entry name" value="Sec1-like_sf"/>
</dbReference>
<dbReference type="GO" id="GO:0005886">
    <property type="term" value="C:plasma membrane"/>
    <property type="evidence" value="ECO:0007669"/>
    <property type="project" value="EnsemblFungi"/>
</dbReference>
<organism evidence="3 4">
    <name type="scientific">Hanseniaspora guilliermondii</name>
    <dbReference type="NCBI Taxonomy" id="56406"/>
    <lineage>
        <taxon>Eukaryota</taxon>
        <taxon>Fungi</taxon>
        <taxon>Dikarya</taxon>
        <taxon>Ascomycota</taxon>
        <taxon>Saccharomycotina</taxon>
        <taxon>Saccharomycetes</taxon>
        <taxon>Saccharomycodales</taxon>
        <taxon>Saccharomycodaceae</taxon>
        <taxon>Hanseniaspora</taxon>
    </lineage>
</organism>
<dbReference type="Gene3D" id="1.25.40.60">
    <property type="match status" value="1"/>
</dbReference>
<dbReference type="VEuPathDB" id="FungiDB:HGUI_03125"/>
<gene>
    <name evidence="3" type="ORF">HGUI_03125</name>
</gene>
<evidence type="ECO:0000313" key="4">
    <source>
        <dbReference type="Proteomes" id="UP000183365"/>
    </source>
</evidence>
<name>A0A1L0CPM3_9ASCO</name>
<dbReference type="Pfam" id="PF00995">
    <property type="entry name" value="Sec1"/>
    <property type="match status" value="1"/>
</dbReference>
<comment type="similarity">
    <text evidence="1">Belongs to the STXBP/unc-18/SEC1 family.</text>
</comment>
<dbReference type="PANTHER" id="PTHR11679">
    <property type="entry name" value="VESICLE PROTEIN SORTING-ASSOCIATED"/>
    <property type="match status" value="1"/>
</dbReference>
<proteinExistence type="inferred from homology"/>
<dbReference type="Proteomes" id="UP000183365">
    <property type="component" value="Unassembled WGS sequence"/>
</dbReference>
<sequence length="752" mass="88779">MSLIDLQRQYILQIIDEVKTFNNLKFLVIDKQVQDIFDHIFPLDHNNTHNNILLKHVIHYDLIDDIKRQGEHPIECIYLLKPTKYNIKIMNSDFSQFPTKYKKCHIRFLPGLTSTLKKFLDNQDRLPYFIESFKECKLSNIILQNHCFKSLNTNEAFQIIYNKECLNVVESYINNIVQSLIGICVITNEYPIIRYFNPSEDQKEQYNYKNVSRLVAEKLQVDLDNYARLNDDFLNLNSSRQRSIMIICDRTLDLISPLIHDFSYQSLVYNEIQDKNVFNNETDVYRYEVENETGGFDEKDSIVRDIYDKIWSELKFMHIVDAKNMINKKIEKLISDNPLLVDRQNNVKTSSDLLSVVAHLKMFDEERRQLILHKTLIERCLSCVDSKKLAENIADTEQIMAGFGKDINGDNCSKNFTLEFLIEKVLCIDEININDKIRVITLYCIYRNGIVEDDLIKLLNFMNIDYQHPFFSHFVEFIRNFEILGLTLIKPTLKQSKLKIFKNKHPSPYLYNELDGRRKFYHDTITNNYEIYTTSRFIPACGVNISKSISNALLLPEDEFKFVKGIPVELYEMNEDLQEQDHSKDYSVEEVINSSNSRTNKIKTSWNLRKDSTPNIERQRIFYYVIGGLTHGEVKSAYDQGVWKNKDVFIGSDEIMTSSKFMENVLNVNRPRSVLNLKVDEKEEENIPDFFKYNNTKERIPNSQSRRPYEQKMYVEETSKPSEYMKQSEDETLTEITESKKKKSSRFKKMFK</sequence>
<evidence type="ECO:0000256" key="1">
    <source>
        <dbReference type="ARBA" id="ARBA00009884"/>
    </source>
</evidence>
<accession>A0A1L0CPM3</accession>
<dbReference type="GO" id="GO:0000149">
    <property type="term" value="F:SNARE binding"/>
    <property type="evidence" value="ECO:0007669"/>
    <property type="project" value="EnsemblFungi"/>
</dbReference>
<dbReference type="EMBL" id="FQNF01000070">
    <property type="protein sequence ID" value="SGZ40925.1"/>
    <property type="molecule type" value="Genomic_DNA"/>
</dbReference>
<dbReference type="InterPro" id="IPR001619">
    <property type="entry name" value="Sec1-like"/>
</dbReference>
<dbReference type="GO" id="GO:0005934">
    <property type="term" value="C:cellular bud tip"/>
    <property type="evidence" value="ECO:0007669"/>
    <property type="project" value="EnsemblFungi"/>
</dbReference>
<feature type="region of interest" description="Disordered" evidence="2">
    <location>
        <begin position="716"/>
        <end position="752"/>
    </location>
</feature>
<dbReference type="InterPro" id="IPR043154">
    <property type="entry name" value="Sec-1-like_dom1"/>
</dbReference>
<dbReference type="OrthoDB" id="2228at2759"/>
<protein>
    <submittedName>
        <fullName evidence="3">Related to Protein transport protein SEC1</fullName>
    </submittedName>
</protein>
<dbReference type="GO" id="GO:0031340">
    <property type="term" value="P:positive regulation of vesicle fusion"/>
    <property type="evidence" value="ECO:0007669"/>
    <property type="project" value="EnsemblFungi"/>
</dbReference>
<keyword evidence="4" id="KW-1185">Reference proteome</keyword>
<dbReference type="GO" id="GO:0005935">
    <property type="term" value="C:cellular bud neck"/>
    <property type="evidence" value="ECO:0007669"/>
    <property type="project" value="EnsemblFungi"/>
</dbReference>